<sequence length="186" mass="21276">MKDYNFFQTYAEKGEKQDLRRLIYIAISTVAIALLVMYPLFNHLNYLSLEKDIHAMEEVLDSSYTKSTIDRIDGKKEELETLRKYISEVKNAEAKIDTAVNIHNDLITTLTQSLPEGVYFQSLNISDGTIEISGIANSKNHIAQLEFNLKANQGLYDVFIPTIYSENGIYKFSITSKFKDVNLDED</sequence>
<keyword evidence="1" id="KW-0175">Coiled coil</keyword>
<comment type="caution">
    <text evidence="3">The sequence shown here is derived from an EMBL/GenBank/DDBJ whole genome shotgun (WGS) entry which is preliminary data.</text>
</comment>
<feature type="coiled-coil region" evidence="1">
    <location>
        <begin position="72"/>
        <end position="102"/>
    </location>
</feature>
<proteinExistence type="predicted"/>
<evidence type="ECO:0000313" key="4">
    <source>
        <dbReference type="Proteomes" id="UP000465601"/>
    </source>
</evidence>
<protein>
    <submittedName>
        <fullName evidence="3">PilN domain-containing protein</fullName>
    </submittedName>
</protein>
<dbReference type="PANTHER" id="PTHR40278:SF1">
    <property type="entry name" value="DNA UTILIZATION PROTEIN HOFN"/>
    <property type="match status" value="1"/>
</dbReference>
<gene>
    <name evidence="3" type="ORF">F8153_11410</name>
</gene>
<evidence type="ECO:0000256" key="2">
    <source>
        <dbReference type="SAM" id="Phobius"/>
    </source>
</evidence>
<feature type="transmembrane region" description="Helical" evidence="2">
    <location>
        <begin position="21"/>
        <end position="41"/>
    </location>
</feature>
<dbReference type="InterPro" id="IPR052534">
    <property type="entry name" value="Extracell_DNA_Util/SecSys_Comp"/>
</dbReference>
<keyword evidence="2" id="KW-0472">Membrane</keyword>
<organism evidence="3 4">
    <name type="scientific">Alkaliphilus serpentinus</name>
    <dbReference type="NCBI Taxonomy" id="1482731"/>
    <lineage>
        <taxon>Bacteria</taxon>
        <taxon>Bacillati</taxon>
        <taxon>Bacillota</taxon>
        <taxon>Clostridia</taxon>
        <taxon>Peptostreptococcales</taxon>
        <taxon>Natronincolaceae</taxon>
        <taxon>Alkaliphilus</taxon>
    </lineage>
</organism>
<dbReference type="Pfam" id="PF05137">
    <property type="entry name" value="PilN"/>
    <property type="match status" value="1"/>
</dbReference>
<dbReference type="InterPro" id="IPR007813">
    <property type="entry name" value="PilN"/>
</dbReference>
<reference evidence="3 4" key="1">
    <citation type="submission" date="2019-10" db="EMBL/GenBank/DDBJ databases">
        <title>Alkaliphilus serpentinus sp. nov. and Alkaliphilus pronyensis sp. nov., two novel anaerobic alkaliphilic species isolated from the serpentinized-hosted hydrothermal field of the Prony Bay (New Caledonia).</title>
        <authorList>
            <person name="Postec A."/>
        </authorList>
    </citation>
    <scope>NUCLEOTIDE SEQUENCE [LARGE SCALE GENOMIC DNA]</scope>
    <source>
        <strain evidence="3 4">LacT</strain>
    </source>
</reference>
<name>A0A833HML7_9FIRM</name>
<dbReference type="RefSeq" id="WP_151866481.1">
    <property type="nucleotide sequence ID" value="NZ_WBZB01000040.1"/>
</dbReference>
<dbReference type="OrthoDB" id="1707667at2"/>
<keyword evidence="2" id="KW-1133">Transmembrane helix</keyword>
<keyword evidence="4" id="KW-1185">Reference proteome</keyword>
<dbReference type="PANTHER" id="PTHR40278">
    <property type="entry name" value="DNA UTILIZATION PROTEIN HOFN"/>
    <property type="match status" value="1"/>
</dbReference>
<accession>A0A833HML7</accession>
<keyword evidence="2" id="KW-0812">Transmembrane</keyword>
<evidence type="ECO:0000256" key="1">
    <source>
        <dbReference type="SAM" id="Coils"/>
    </source>
</evidence>
<dbReference type="EMBL" id="WBZB01000040">
    <property type="protein sequence ID" value="KAB3527586.1"/>
    <property type="molecule type" value="Genomic_DNA"/>
</dbReference>
<evidence type="ECO:0000313" key="3">
    <source>
        <dbReference type="EMBL" id="KAB3527586.1"/>
    </source>
</evidence>
<dbReference type="Proteomes" id="UP000465601">
    <property type="component" value="Unassembled WGS sequence"/>
</dbReference>
<dbReference type="AlphaFoldDB" id="A0A833HML7"/>